<dbReference type="InterPro" id="IPR023214">
    <property type="entry name" value="HAD_sf"/>
</dbReference>
<organism evidence="1 2">
    <name type="scientific">Microvenator marinus</name>
    <dbReference type="NCBI Taxonomy" id="2600177"/>
    <lineage>
        <taxon>Bacteria</taxon>
        <taxon>Deltaproteobacteria</taxon>
        <taxon>Bradymonadales</taxon>
        <taxon>Microvenatoraceae</taxon>
        <taxon>Microvenator</taxon>
    </lineage>
</organism>
<dbReference type="EMBL" id="CP042467">
    <property type="protein sequence ID" value="QED28076.1"/>
    <property type="molecule type" value="Genomic_DNA"/>
</dbReference>
<reference evidence="1 2" key="1">
    <citation type="submission" date="2019-08" db="EMBL/GenBank/DDBJ databases">
        <authorList>
            <person name="Liang Q."/>
        </authorList>
    </citation>
    <scope>NUCLEOTIDE SEQUENCE [LARGE SCALE GENOMIC DNA]</scope>
    <source>
        <strain evidence="1 2">V1718</strain>
    </source>
</reference>
<dbReference type="OrthoDB" id="9790031at2"/>
<evidence type="ECO:0000313" key="1">
    <source>
        <dbReference type="EMBL" id="QED28076.1"/>
    </source>
</evidence>
<dbReference type="NCBIfam" id="TIGR01484">
    <property type="entry name" value="HAD-SF-IIB"/>
    <property type="match status" value="1"/>
</dbReference>
<accession>A0A5B8XWG7</accession>
<keyword evidence="2" id="KW-1185">Reference proteome</keyword>
<gene>
    <name evidence="1" type="ORF">FRD01_12690</name>
</gene>
<dbReference type="PANTHER" id="PTHR10000">
    <property type="entry name" value="PHOSPHOSERINE PHOSPHATASE"/>
    <property type="match status" value="1"/>
</dbReference>
<dbReference type="AlphaFoldDB" id="A0A5B8XWG7"/>
<sequence>MNIVFLDLDGTVIGSNGVSERTWSACEALRPTHHLVVCTGRTGSGVALEIAKRLAPNGVHIFENGGFICRATGEVLFESALDPQDIETMISHAEGVDATLEFYTAAGVFSNRQHPDCDEHARVLEIEVLAADLREVARNHRVIRAHWIMRPEGVDAALDFELQNSERGVASSPVLPLNVFASVTAKGVSKGSAAKWVADYLDIPLEKTWAVGDAESDRPVLEVVAHPRVMGDSPASLLRDFERLGMVDDDGLADFLETLMPQ</sequence>
<protein>
    <submittedName>
        <fullName evidence="1">HAD family phosphatase</fullName>
    </submittedName>
</protein>
<dbReference type="PANTHER" id="PTHR10000:SF8">
    <property type="entry name" value="HAD SUPERFAMILY HYDROLASE-LIKE, TYPE 3"/>
    <property type="match status" value="1"/>
</dbReference>
<dbReference type="Gene3D" id="3.40.50.1000">
    <property type="entry name" value="HAD superfamily/HAD-like"/>
    <property type="match status" value="1"/>
</dbReference>
<dbReference type="InterPro" id="IPR036412">
    <property type="entry name" value="HAD-like_sf"/>
</dbReference>
<dbReference type="RefSeq" id="WP_146960179.1">
    <property type="nucleotide sequence ID" value="NZ_CP042467.1"/>
</dbReference>
<evidence type="ECO:0000313" key="2">
    <source>
        <dbReference type="Proteomes" id="UP000321595"/>
    </source>
</evidence>
<dbReference type="Proteomes" id="UP000321595">
    <property type="component" value="Chromosome"/>
</dbReference>
<dbReference type="GO" id="GO:0016791">
    <property type="term" value="F:phosphatase activity"/>
    <property type="evidence" value="ECO:0007669"/>
    <property type="project" value="TreeGrafter"/>
</dbReference>
<dbReference type="Pfam" id="PF08282">
    <property type="entry name" value="Hydrolase_3"/>
    <property type="match status" value="1"/>
</dbReference>
<name>A0A5B8XWG7_9DELT</name>
<dbReference type="GO" id="GO:0005829">
    <property type="term" value="C:cytosol"/>
    <property type="evidence" value="ECO:0007669"/>
    <property type="project" value="TreeGrafter"/>
</dbReference>
<dbReference type="Gene3D" id="3.30.1240.10">
    <property type="match status" value="1"/>
</dbReference>
<dbReference type="SUPFAM" id="SSF56784">
    <property type="entry name" value="HAD-like"/>
    <property type="match status" value="1"/>
</dbReference>
<proteinExistence type="predicted"/>
<dbReference type="InterPro" id="IPR006379">
    <property type="entry name" value="HAD-SF_hydro_IIB"/>
</dbReference>
<dbReference type="KEGG" id="bbae:FRD01_12690"/>
<dbReference type="GO" id="GO:0000287">
    <property type="term" value="F:magnesium ion binding"/>
    <property type="evidence" value="ECO:0007669"/>
    <property type="project" value="TreeGrafter"/>
</dbReference>